<protein>
    <submittedName>
        <fullName evidence="9">Response regulator</fullName>
    </submittedName>
</protein>
<comment type="caution">
    <text evidence="9">The sequence shown here is derived from an EMBL/GenBank/DDBJ whole genome shotgun (WGS) entry which is preliminary data.</text>
</comment>
<feature type="modified residue" description="4-aspartylphosphate" evidence="6">
    <location>
        <position position="57"/>
    </location>
</feature>
<evidence type="ECO:0000313" key="9">
    <source>
        <dbReference type="EMBL" id="MEA5517512.1"/>
    </source>
</evidence>
<dbReference type="InterPro" id="IPR035965">
    <property type="entry name" value="PAS-like_dom_sf"/>
</dbReference>
<dbReference type="InterPro" id="IPR000014">
    <property type="entry name" value="PAS"/>
</dbReference>
<dbReference type="PANTHER" id="PTHR48111">
    <property type="entry name" value="REGULATOR OF RPOS"/>
    <property type="match status" value="1"/>
</dbReference>
<gene>
    <name evidence="9" type="ORF">VB854_00980</name>
</gene>
<accession>A0ABU5TS32</accession>
<keyword evidence="10" id="KW-1185">Reference proteome</keyword>
<dbReference type="InterPro" id="IPR001789">
    <property type="entry name" value="Sig_transdc_resp-reg_receiver"/>
</dbReference>
<dbReference type="Pfam" id="PF00072">
    <property type="entry name" value="Response_reg"/>
    <property type="match status" value="1"/>
</dbReference>
<name>A0ABU5TS32_9CYAN</name>
<organism evidence="9 10">
    <name type="scientific">Limnoraphis robusta CCNP1315</name>
    <dbReference type="NCBI Taxonomy" id="3110306"/>
    <lineage>
        <taxon>Bacteria</taxon>
        <taxon>Bacillati</taxon>
        <taxon>Cyanobacteriota</taxon>
        <taxon>Cyanophyceae</taxon>
        <taxon>Oscillatoriophycideae</taxon>
        <taxon>Oscillatoriales</taxon>
        <taxon>Sirenicapillariaceae</taxon>
        <taxon>Limnoraphis</taxon>
    </lineage>
</organism>
<dbReference type="CDD" id="cd19920">
    <property type="entry name" value="REC_PA4781-like"/>
    <property type="match status" value="1"/>
</dbReference>
<evidence type="ECO:0000256" key="6">
    <source>
        <dbReference type="PROSITE-ProRule" id="PRU00169"/>
    </source>
</evidence>
<dbReference type="RefSeq" id="WP_323272924.1">
    <property type="nucleotide sequence ID" value="NZ_JAYGHT010000002.1"/>
</dbReference>
<keyword evidence="3" id="KW-0805">Transcription regulation</keyword>
<evidence type="ECO:0000313" key="10">
    <source>
        <dbReference type="Proteomes" id="UP001301728"/>
    </source>
</evidence>
<evidence type="ECO:0000259" key="7">
    <source>
        <dbReference type="PROSITE" id="PS50110"/>
    </source>
</evidence>
<keyword evidence="4" id="KW-0238">DNA-binding</keyword>
<sequence length="308" mass="35412">MESITQELILIVDDNPTNIKVLSDFLRNYGYKILIAKDGESCLKRLEKITPDLILLDVMMPGIDGFETCRQIKASKATKSIPVILMTALTDTVDKLKGFSLGAADYITKPLQYEEAIARINVHIKQRSLVSRLEQENQILYEKNRQCQDEIRCQSWLESALRLSEEKFSKAFHLNPYPITISTLQEGRYLEVNQCFCCSTGYYYDEIIGKTATELKIWVNPEERETLINQLQSQRSLSNYKFKYRTQLGEVKTALLSAEILQLKGKDCLLSIYRDISDRKFSSVSREWIKLKKLVPAASKSPKTSRMI</sequence>
<dbReference type="Proteomes" id="UP001301728">
    <property type="component" value="Unassembled WGS sequence"/>
</dbReference>
<dbReference type="InterPro" id="IPR039420">
    <property type="entry name" value="WalR-like"/>
</dbReference>
<dbReference type="SUPFAM" id="SSF55785">
    <property type="entry name" value="PYP-like sensor domain (PAS domain)"/>
    <property type="match status" value="1"/>
</dbReference>
<reference evidence="9 10" key="1">
    <citation type="submission" date="2023-12" db="EMBL/GenBank/DDBJ databases">
        <title>Baltic Sea Cyanobacteria.</title>
        <authorList>
            <person name="Delbaje E."/>
            <person name="Fewer D.P."/>
            <person name="Shishido T.K."/>
        </authorList>
    </citation>
    <scope>NUCLEOTIDE SEQUENCE [LARGE SCALE GENOMIC DNA]</scope>
    <source>
        <strain evidence="9 10">CCNP 1315</strain>
    </source>
</reference>
<evidence type="ECO:0000259" key="8">
    <source>
        <dbReference type="PROSITE" id="PS50112"/>
    </source>
</evidence>
<feature type="domain" description="PAS" evidence="8">
    <location>
        <begin position="164"/>
        <end position="240"/>
    </location>
</feature>
<keyword evidence="5" id="KW-0804">Transcription</keyword>
<dbReference type="Gene3D" id="3.40.50.2300">
    <property type="match status" value="1"/>
</dbReference>
<evidence type="ECO:0000256" key="1">
    <source>
        <dbReference type="ARBA" id="ARBA00022553"/>
    </source>
</evidence>
<dbReference type="PROSITE" id="PS50112">
    <property type="entry name" value="PAS"/>
    <property type="match status" value="1"/>
</dbReference>
<dbReference type="NCBIfam" id="TIGR00229">
    <property type="entry name" value="sensory_box"/>
    <property type="match status" value="1"/>
</dbReference>
<dbReference type="SUPFAM" id="SSF52172">
    <property type="entry name" value="CheY-like"/>
    <property type="match status" value="1"/>
</dbReference>
<dbReference type="SMART" id="SM00448">
    <property type="entry name" value="REC"/>
    <property type="match status" value="1"/>
</dbReference>
<dbReference type="PANTHER" id="PTHR48111:SF1">
    <property type="entry name" value="TWO-COMPONENT RESPONSE REGULATOR ORR33"/>
    <property type="match status" value="1"/>
</dbReference>
<evidence type="ECO:0000256" key="5">
    <source>
        <dbReference type="ARBA" id="ARBA00023163"/>
    </source>
</evidence>
<dbReference type="Gene3D" id="3.30.450.20">
    <property type="entry name" value="PAS domain"/>
    <property type="match status" value="1"/>
</dbReference>
<dbReference type="PROSITE" id="PS50110">
    <property type="entry name" value="RESPONSE_REGULATORY"/>
    <property type="match status" value="1"/>
</dbReference>
<dbReference type="CDD" id="cd00130">
    <property type="entry name" value="PAS"/>
    <property type="match status" value="1"/>
</dbReference>
<evidence type="ECO:0000256" key="2">
    <source>
        <dbReference type="ARBA" id="ARBA00023012"/>
    </source>
</evidence>
<feature type="domain" description="Response regulatory" evidence="7">
    <location>
        <begin position="8"/>
        <end position="124"/>
    </location>
</feature>
<proteinExistence type="predicted"/>
<keyword evidence="2" id="KW-0902">Two-component regulatory system</keyword>
<dbReference type="EMBL" id="JAYGHT010000002">
    <property type="protein sequence ID" value="MEA5517512.1"/>
    <property type="molecule type" value="Genomic_DNA"/>
</dbReference>
<dbReference type="InterPro" id="IPR011006">
    <property type="entry name" value="CheY-like_superfamily"/>
</dbReference>
<keyword evidence="1 6" id="KW-0597">Phosphoprotein</keyword>
<evidence type="ECO:0000256" key="3">
    <source>
        <dbReference type="ARBA" id="ARBA00023015"/>
    </source>
</evidence>
<evidence type="ECO:0000256" key="4">
    <source>
        <dbReference type="ARBA" id="ARBA00023125"/>
    </source>
</evidence>